<evidence type="ECO:0000256" key="6">
    <source>
        <dbReference type="ARBA" id="ARBA00022786"/>
    </source>
</evidence>
<evidence type="ECO:0000256" key="4">
    <source>
        <dbReference type="ARBA" id="ARBA00022723"/>
    </source>
</evidence>
<feature type="domain" description="RING-type" evidence="9">
    <location>
        <begin position="153"/>
        <end position="194"/>
    </location>
</feature>
<dbReference type="EC" id="2.3.2.27" evidence="2"/>
<dbReference type="EMBL" id="JARYMX010000002">
    <property type="protein sequence ID" value="KAJ9560350.1"/>
    <property type="molecule type" value="Genomic_DNA"/>
</dbReference>
<dbReference type="InterPro" id="IPR045191">
    <property type="entry name" value="MBR1/2-like"/>
</dbReference>
<sequence length="200" mass="23221">MDFGFLSSPSIFSCTVMDELDIIDPLPLYTSSTPLILQHCICGSKIHAYSVYATVSGNFDLEILTESLRRYRSLPYPLTWYVYRGVAAVVNKLELQAFDQIHYSTTSDHQPQDHVAISQEDLDRYASHGLTKKQIYTFIRMHKYHKEEESEVCTVCHAEFEKDRIISELQCKHRFHMECIRELLLRKNVCPVCKRPALNV</sequence>
<dbReference type="GO" id="GO:0008270">
    <property type="term" value="F:zinc ion binding"/>
    <property type="evidence" value="ECO:0007669"/>
    <property type="project" value="UniProtKB-KW"/>
</dbReference>
<name>A0AA38TSU3_9ASTR</name>
<evidence type="ECO:0000256" key="7">
    <source>
        <dbReference type="ARBA" id="ARBA00022833"/>
    </source>
</evidence>
<dbReference type="PANTHER" id="PTHR22937">
    <property type="entry name" value="E3 UBIQUITIN-PROTEIN LIGASE RNF165"/>
    <property type="match status" value="1"/>
</dbReference>
<evidence type="ECO:0000256" key="3">
    <source>
        <dbReference type="ARBA" id="ARBA00022679"/>
    </source>
</evidence>
<dbReference type="Pfam" id="PF13639">
    <property type="entry name" value="zf-RING_2"/>
    <property type="match status" value="1"/>
</dbReference>
<reference evidence="10" key="1">
    <citation type="submission" date="2023-03" db="EMBL/GenBank/DDBJ databases">
        <title>Chromosome-scale reference genome and RAD-based genetic map of yellow starthistle (Centaurea solstitialis) reveal putative structural variation and QTLs associated with invader traits.</title>
        <authorList>
            <person name="Reatini B."/>
            <person name="Cang F.A."/>
            <person name="Jiang Q."/>
            <person name="Mckibben M.T.W."/>
            <person name="Barker M.S."/>
            <person name="Rieseberg L.H."/>
            <person name="Dlugosch K.M."/>
        </authorList>
    </citation>
    <scope>NUCLEOTIDE SEQUENCE</scope>
    <source>
        <strain evidence="10">CAN-66</strain>
        <tissue evidence="10">Leaf</tissue>
    </source>
</reference>
<dbReference type="GO" id="GO:0061630">
    <property type="term" value="F:ubiquitin protein ligase activity"/>
    <property type="evidence" value="ECO:0007669"/>
    <property type="project" value="UniProtKB-EC"/>
</dbReference>
<evidence type="ECO:0000259" key="9">
    <source>
        <dbReference type="PROSITE" id="PS50089"/>
    </source>
</evidence>
<comment type="catalytic activity">
    <reaction evidence="1">
        <text>S-ubiquitinyl-[E2 ubiquitin-conjugating enzyme]-L-cysteine + [acceptor protein]-L-lysine = [E2 ubiquitin-conjugating enzyme]-L-cysteine + N(6)-ubiquitinyl-[acceptor protein]-L-lysine.</text>
        <dbReference type="EC" id="2.3.2.27"/>
    </reaction>
</comment>
<keyword evidence="6" id="KW-0833">Ubl conjugation pathway</keyword>
<dbReference type="PROSITE" id="PS50089">
    <property type="entry name" value="ZF_RING_2"/>
    <property type="match status" value="1"/>
</dbReference>
<keyword evidence="11" id="KW-1185">Reference proteome</keyword>
<evidence type="ECO:0000256" key="8">
    <source>
        <dbReference type="PROSITE-ProRule" id="PRU00175"/>
    </source>
</evidence>
<dbReference type="InterPro" id="IPR001841">
    <property type="entry name" value="Znf_RING"/>
</dbReference>
<evidence type="ECO:0000313" key="11">
    <source>
        <dbReference type="Proteomes" id="UP001172457"/>
    </source>
</evidence>
<evidence type="ECO:0000256" key="1">
    <source>
        <dbReference type="ARBA" id="ARBA00000900"/>
    </source>
</evidence>
<accession>A0AA38TSU3</accession>
<organism evidence="10 11">
    <name type="scientific">Centaurea solstitialis</name>
    <name type="common">yellow star-thistle</name>
    <dbReference type="NCBI Taxonomy" id="347529"/>
    <lineage>
        <taxon>Eukaryota</taxon>
        <taxon>Viridiplantae</taxon>
        <taxon>Streptophyta</taxon>
        <taxon>Embryophyta</taxon>
        <taxon>Tracheophyta</taxon>
        <taxon>Spermatophyta</taxon>
        <taxon>Magnoliopsida</taxon>
        <taxon>eudicotyledons</taxon>
        <taxon>Gunneridae</taxon>
        <taxon>Pentapetalae</taxon>
        <taxon>asterids</taxon>
        <taxon>campanulids</taxon>
        <taxon>Asterales</taxon>
        <taxon>Asteraceae</taxon>
        <taxon>Carduoideae</taxon>
        <taxon>Cardueae</taxon>
        <taxon>Centaureinae</taxon>
        <taxon>Centaurea</taxon>
    </lineage>
</organism>
<evidence type="ECO:0000313" key="10">
    <source>
        <dbReference type="EMBL" id="KAJ9560350.1"/>
    </source>
</evidence>
<protein>
    <recommendedName>
        <fullName evidence="2">RING-type E3 ubiquitin transferase</fullName>
        <ecNumber evidence="2">2.3.2.27</ecNumber>
    </recommendedName>
</protein>
<dbReference type="Proteomes" id="UP001172457">
    <property type="component" value="Chromosome 2"/>
</dbReference>
<keyword evidence="3" id="KW-0808">Transferase</keyword>
<keyword evidence="4" id="KW-0479">Metal-binding</keyword>
<keyword evidence="7" id="KW-0862">Zinc</keyword>
<dbReference type="SUPFAM" id="SSF57850">
    <property type="entry name" value="RING/U-box"/>
    <property type="match status" value="1"/>
</dbReference>
<gene>
    <name evidence="10" type="ORF">OSB04_005510</name>
</gene>
<dbReference type="SMART" id="SM00184">
    <property type="entry name" value="RING"/>
    <property type="match status" value="1"/>
</dbReference>
<comment type="caution">
    <text evidence="10">The sequence shown here is derived from an EMBL/GenBank/DDBJ whole genome shotgun (WGS) entry which is preliminary data.</text>
</comment>
<dbReference type="Gene3D" id="3.30.40.10">
    <property type="entry name" value="Zinc/RING finger domain, C3HC4 (zinc finger)"/>
    <property type="match status" value="1"/>
</dbReference>
<dbReference type="AlphaFoldDB" id="A0AA38TSU3"/>
<dbReference type="InterPro" id="IPR013083">
    <property type="entry name" value="Znf_RING/FYVE/PHD"/>
</dbReference>
<proteinExistence type="predicted"/>
<keyword evidence="5 8" id="KW-0863">Zinc-finger</keyword>
<evidence type="ECO:0000256" key="5">
    <source>
        <dbReference type="ARBA" id="ARBA00022771"/>
    </source>
</evidence>
<evidence type="ECO:0000256" key="2">
    <source>
        <dbReference type="ARBA" id="ARBA00012483"/>
    </source>
</evidence>
<dbReference type="PANTHER" id="PTHR22937:SF65">
    <property type="entry name" value="E3 UBIQUITIN-PROTEIN LIGASE ARK2C"/>
    <property type="match status" value="1"/>
</dbReference>